<accession>A0A6J5PKZ4</accession>
<sequence length="719" mass="74391">MSLQLVANHLAQKGRGPDSTLVHMSNREVAGLNALAQKHGGQLSVNPETGLPEAGFLDNILPAVAGAGISYFSGGTIDPMMAAGIVGGISALDSKDLSKGLVAGLGAYGGAGMVGGLAGLGAAGADTAAMAAPEYQAAVGTGAGNFASHPIDSLSTLGGGSALKGSLPILAGLAPAAADMMDSPDEEDTPPEQKKGYIRKYAFDPVTGQYKQVGAYEAGGDPNKDVTSEAGTAGSYGGVREPEYQQPKGMAEGGTASDSERIYDYLMGRGPNPMQFTHTSSPQVDYTPYMPKPITPTTQILEPVYDQYGNRSGGSQSQEQRDQREADLDRMDDYLGMTMRDYWNLSEGERANVDADAAERSPIRAGIINTAKTIGTLLMPGTLAMKAYNAFTGPTNSVGRVNSGYSAPPVTPNVDPQTFGGYYAGVTPNPYSMGPGTPGFNDPNTKPQNIGSVPTSDGNTEAAARAEAIARIAGEMPNTPPPGSEPQRNNNGGNRSKDPGPSNDPSPSDGGDTSGGYADSARFAGGPSNAHGGYLQHGQFDQRMAHGGIANLAQGYDSGGMTLPMKAQPIKNLGSMHPKSLQAAYDLAVATNDVAGTRKYQNELGLREKFKSPQIYADGGETGQYNLGSYSDGGRLLKGPGDGVSDDIPATIGNGQPARLANGEFVIPARIVSELGNGSTDAGARELYKMMDRIQAGRKKTVGKDQVAKNSKSARHLPA</sequence>
<dbReference type="EMBL" id="LR798457">
    <property type="protein sequence ID" value="CAB5238149.1"/>
    <property type="molecule type" value="Genomic_DNA"/>
</dbReference>
<feature type="compositionally biased region" description="Polar residues" evidence="1">
    <location>
        <begin position="309"/>
        <end position="318"/>
    </location>
</feature>
<feature type="region of interest" description="Disordered" evidence="1">
    <location>
        <begin position="698"/>
        <end position="719"/>
    </location>
</feature>
<feature type="region of interest" description="Disordered" evidence="1">
    <location>
        <begin position="306"/>
        <end position="325"/>
    </location>
</feature>
<evidence type="ECO:0000313" key="5">
    <source>
        <dbReference type="EMBL" id="CAB5238149.1"/>
    </source>
</evidence>
<dbReference type="EMBL" id="LR797358">
    <property type="protein sequence ID" value="CAB4205043.1"/>
    <property type="molecule type" value="Genomic_DNA"/>
</dbReference>
<feature type="region of interest" description="Disordered" evidence="1">
    <location>
        <begin position="433"/>
        <end position="535"/>
    </location>
</feature>
<reference evidence="2" key="1">
    <citation type="submission" date="2020-04" db="EMBL/GenBank/DDBJ databases">
        <authorList>
            <person name="Chiriac C."/>
            <person name="Salcher M."/>
            <person name="Ghai R."/>
            <person name="Kavagutti S V."/>
        </authorList>
    </citation>
    <scope>NUCLEOTIDE SEQUENCE</scope>
</reference>
<feature type="region of interest" description="Disordered" evidence="1">
    <location>
        <begin position="215"/>
        <end position="257"/>
    </location>
</feature>
<feature type="compositionally biased region" description="Low complexity" evidence="1">
    <location>
        <begin position="499"/>
        <end position="511"/>
    </location>
</feature>
<dbReference type="EMBL" id="LR797223">
    <property type="protein sequence ID" value="CAB4195117.1"/>
    <property type="molecule type" value="Genomic_DNA"/>
</dbReference>
<feature type="compositionally biased region" description="Low complexity" evidence="1">
    <location>
        <begin position="461"/>
        <end position="473"/>
    </location>
</feature>
<feature type="compositionally biased region" description="Polar residues" evidence="1">
    <location>
        <begin position="442"/>
        <end position="459"/>
    </location>
</feature>
<evidence type="ECO:0000313" key="2">
    <source>
        <dbReference type="EMBL" id="CAB4168264.1"/>
    </source>
</evidence>
<protein>
    <submittedName>
        <fullName evidence="2">Uncharacterized protein</fullName>
    </submittedName>
</protein>
<organism evidence="2">
    <name type="scientific">uncultured Caudovirales phage</name>
    <dbReference type="NCBI Taxonomy" id="2100421"/>
    <lineage>
        <taxon>Viruses</taxon>
        <taxon>Duplodnaviria</taxon>
        <taxon>Heunggongvirae</taxon>
        <taxon>Uroviricota</taxon>
        <taxon>Caudoviricetes</taxon>
        <taxon>Peduoviridae</taxon>
        <taxon>Maltschvirus</taxon>
        <taxon>Maltschvirus maltsch</taxon>
    </lineage>
</organism>
<evidence type="ECO:0000313" key="3">
    <source>
        <dbReference type="EMBL" id="CAB4195117.1"/>
    </source>
</evidence>
<gene>
    <name evidence="3" type="ORF">UFOVP1276_52</name>
    <name evidence="4" type="ORF">UFOVP1403_14</name>
    <name evidence="5" type="ORF">UFOVP1507_85</name>
    <name evidence="2" type="ORF">UFOVP875_83</name>
</gene>
<evidence type="ECO:0000256" key="1">
    <source>
        <dbReference type="SAM" id="MobiDB-lite"/>
    </source>
</evidence>
<dbReference type="EMBL" id="LR796819">
    <property type="protein sequence ID" value="CAB4168264.1"/>
    <property type="molecule type" value="Genomic_DNA"/>
</dbReference>
<proteinExistence type="predicted"/>
<name>A0A6J5PKZ4_9CAUD</name>
<evidence type="ECO:0000313" key="4">
    <source>
        <dbReference type="EMBL" id="CAB4205043.1"/>
    </source>
</evidence>